<gene>
    <name evidence="1" type="ORF">TRFO_25486</name>
</gene>
<reference evidence="1" key="1">
    <citation type="submission" date="2016-10" db="EMBL/GenBank/DDBJ databases">
        <authorList>
            <person name="Benchimol M."/>
            <person name="Almeida L.G."/>
            <person name="Vasconcelos A.T."/>
            <person name="Perreira-Neves A."/>
            <person name="Rosa I.A."/>
            <person name="Tasca T."/>
            <person name="Bogo M.R."/>
            <person name="de Souza W."/>
        </authorList>
    </citation>
    <scope>NUCLEOTIDE SEQUENCE [LARGE SCALE GENOMIC DNA]</scope>
    <source>
        <strain evidence="1">K</strain>
    </source>
</reference>
<dbReference type="RefSeq" id="XP_068359598.1">
    <property type="nucleotide sequence ID" value="XM_068504387.1"/>
</dbReference>
<organism evidence="1 2">
    <name type="scientific">Tritrichomonas foetus</name>
    <dbReference type="NCBI Taxonomy" id="1144522"/>
    <lineage>
        <taxon>Eukaryota</taxon>
        <taxon>Metamonada</taxon>
        <taxon>Parabasalia</taxon>
        <taxon>Tritrichomonadida</taxon>
        <taxon>Tritrichomonadidae</taxon>
        <taxon>Tritrichomonas</taxon>
    </lineage>
</organism>
<dbReference type="SUPFAM" id="SSF52540">
    <property type="entry name" value="P-loop containing nucleoside triphosphate hydrolases"/>
    <property type="match status" value="1"/>
</dbReference>
<dbReference type="AlphaFoldDB" id="A0A1J4K9Z2"/>
<proteinExistence type="predicted"/>
<evidence type="ECO:0000313" key="1">
    <source>
        <dbReference type="EMBL" id="OHT06462.1"/>
    </source>
</evidence>
<evidence type="ECO:0000313" key="2">
    <source>
        <dbReference type="Proteomes" id="UP000179807"/>
    </source>
</evidence>
<comment type="caution">
    <text evidence="1">The sequence shown here is derived from an EMBL/GenBank/DDBJ whole genome shotgun (WGS) entry which is preliminary data.</text>
</comment>
<dbReference type="Proteomes" id="UP000179807">
    <property type="component" value="Unassembled WGS sequence"/>
</dbReference>
<dbReference type="InterPro" id="IPR027417">
    <property type="entry name" value="P-loop_NTPase"/>
</dbReference>
<keyword evidence="2" id="KW-1185">Reference proteome</keyword>
<sequence>MNKVNPDAHFFLNDWLQNRFLIFSLGTTGAGKTHTAFNILKSMYKYKNPPSHFIVCSTSGGLDRTLRKQLKTMRITCPTEFCFIDELPDIVQEIIAAYKCKHILEKLLQKNNGDLIDMVDEKLSKLEDDIQTQFEMFDVLQEKLQTFIENIRSELHRTITKKVMTNNGKTVTVEEPAFTLQCIRNGLKYYKKQYGSRYPINIVVLIDDYLDDKNLTKRDTVLSRLIIKRRHLGLSFVINLQRLIGVNKTLRSIANTYILFKGVSAYDLESICQTVSLSPREKNNFIDEYNKITKKHDTKGYNKKAICSVEKQQLFES</sequence>
<protein>
    <submittedName>
        <fullName evidence="1">Uncharacterized protein</fullName>
    </submittedName>
</protein>
<name>A0A1J4K9Z2_9EUKA</name>
<dbReference type="VEuPathDB" id="TrichDB:TRFO_25486"/>
<dbReference type="EMBL" id="MLAK01000725">
    <property type="protein sequence ID" value="OHT06462.1"/>
    <property type="molecule type" value="Genomic_DNA"/>
</dbReference>
<dbReference type="GeneID" id="94839091"/>
<accession>A0A1J4K9Z2</accession>
<dbReference type="Gene3D" id="3.40.50.300">
    <property type="entry name" value="P-loop containing nucleotide triphosphate hydrolases"/>
    <property type="match status" value="1"/>
</dbReference>